<evidence type="ECO:0000259" key="2">
    <source>
        <dbReference type="Pfam" id="PF07715"/>
    </source>
</evidence>
<dbReference type="Pfam" id="PF13715">
    <property type="entry name" value="CarbopepD_reg_2"/>
    <property type="match status" value="1"/>
</dbReference>
<dbReference type="Proteomes" id="UP001500567">
    <property type="component" value="Unassembled WGS sequence"/>
</dbReference>
<organism evidence="3 4">
    <name type="scientific">Hymenobacter fastidiosus</name>
    <dbReference type="NCBI Taxonomy" id="486264"/>
    <lineage>
        <taxon>Bacteria</taxon>
        <taxon>Pseudomonadati</taxon>
        <taxon>Bacteroidota</taxon>
        <taxon>Cytophagia</taxon>
        <taxon>Cytophagales</taxon>
        <taxon>Hymenobacteraceae</taxon>
        <taxon>Hymenobacter</taxon>
    </lineage>
</organism>
<dbReference type="EMBL" id="BAABDJ010000027">
    <property type="protein sequence ID" value="GAA4011271.1"/>
    <property type="molecule type" value="Genomic_DNA"/>
</dbReference>
<keyword evidence="4" id="KW-1185">Reference proteome</keyword>
<dbReference type="InterPro" id="IPR012910">
    <property type="entry name" value="Plug_dom"/>
</dbReference>
<dbReference type="InterPro" id="IPR008969">
    <property type="entry name" value="CarboxyPept-like_regulatory"/>
</dbReference>
<evidence type="ECO:0000256" key="1">
    <source>
        <dbReference type="SAM" id="SignalP"/>
    </source>
</evidence>
<gene>
    <name evidence="3" type="ORF">GCM10022408_24580</name>
</gene>
<reference evidence="4" key="1">
    <citation type="journal article" date="2019" name="Int. J. Syst. Evol. Microbiol.">
        <title>The Global Catalogue of Microorganisms (GCM) 10K type strain sequencing project: providing services to taxonomists for standard genome sequencing and annotation.</title>
        <authorList>
            <consortium name="The Broad Institute Genomics Platform"/>
            <consortium name="The Broad Institute Genome Sequencing Center for Infectious Disease"/>
            <person name="Wu L."/>
            <person name="Ma J."/>
        </authorList>
    </citation>
    <scope>NUCLEOTIDE SEQUENCE [LARGE SCALE GENOMIC DNA]</scope>
    <source>
        <strain evidence="4">JCM 17224</strain>
    </source>
</reference>
<feature type="domain" description="TonB-dependent receptor plug" evidence="2">
    <location>
        <begin position="126"/>
        <end position="220"/>
    </location>
</feature>
<protein>
    <recommendedName>
        <fullName evidence="2">TonB-dependent receptor plug domain-containing protein</fullName>
    </recommendedName>
</protein>
<proteinExistence type="predicted"/>
<comment type="caution">
    <text evidence="3">The sequence shown here is derived from an EMBL/GenBank/DDBJ whole genome shotgun (WGS) entry which is preliminary data.</text>
</comment>
<keyword evidence="1" id="KW-0732">Signal</keyword>
<evidence type="ECO:0000313" key="4">
    <source>
        <dbReference type="Proteomes" id="UP001500567"/>
    </source>
</evidence>
<sequence length="365" mass="38693">MKRLLLPLLLLLTTVALPLAAQTATTLSGTVRDAGGRALPGVNVFLKTTFDGASTDSLGRFRFSTRQTGTLPLVVTTLGYMPQEQPVTLTGPAQKLAFVLKEVRNQLGDVVITSGTFEASDTRRNTVFTARDVVTTAGASADVAGAFNTMPGTTRNGEEGKLFVRGGAAGETKQYLDGMLLQSPYNASLSGVPARGRFSPMLFKGMAFSTGGYSAEYGQALSAVVALNTEDLAPETQTGISVLSLGGLSLSHQQRAERSSVAVTGDYLNMRPYFGLVPQQMLTAFESGGGSVALRRQTGDLGMLKVYGQFTRQTLGVRLPDAEWTDGRPARLASTNSYVNTTFRGPLSRGWSVQTGLAATRDQQA</sequence>
<evidence type="ECO:0000313" key="3">
    <source>
        <dbReference type="EMBL" id="GAA4011271.1"/>
    </source>
</evidence>
<dbReference type="SUPFAM" id="SSF56935">
    <property type="entry name" value="Porins"/>
    <property type="match status" value="1"/>
</dbReference>
<accession>A0ABP7SGF9</accession>
<feature type="chain" id="PRO_5047201366" description="TonB-dependent receptor plug domain-containing protein" evidence="1">
    <location>
        <begin position="21"/>
        <end position="365"/>
    </location>
</feature>
<feature type="signal peptide" evidence="1">
    <location>
        <begin position="1"/>
        <end position="20"/>
    </location>
</feature>
<name>A0ABP7SGF9_9BACT</name>
<dbReference type="RefSeq" id="WP_345073371.1">
    <property type="nucleotide sequence ID" value="NZ_BAABDJ010000027.1"/>
</dbReference>
<dbReference type="Gene3D" id="2.60.40.1120">
    <property type="entry name" value="Carboxypeptidase-like, regulatory domain"/>
    <property type="match status" value="1"/>
</dbReference>
<dbReference type="Pfam" id="PF07715">
    <property type="entry name" value="Plug"/>
    <property type="match status" value="1"/>
</dbReference>
<dbReference type="SUPFAM" id="SSF49464">
    <property type="entry name" value="Carboxypeptidase regulatory domain-like"/>
    <property type="match status" value="1"/>
</dbReference>